<organism evidence="1">
    <name type="scientific">viral metagenome</name>
    <dbReference type="NCBI Taxonomy" id="1070528"/>
    <lineage>
        <taxon>unclassified sequences</taxon>
        <taxon>metagenomes</taxon>
        <taxon>organismal metagenomes</taxon>
    </lineage>
</organism>
<protein>
    <submittedName>
        <fullName evidence="1">Uncharacterized protein</fullName>
    </submittedName>
</protein>
<dbReference type="EMBL" id="MN739910">
    <property type="protein sequence ID" value="QHT76971.1"/>
    <property type="molecule type" value="Genomic_DNA"/>
</dbReference>
<evidence type="ECO:0000313" key="1">
    <source>
        <dbReference type="EMBL" id="QHT76971.1"/>
    </source>
</evidence>
<name>A0A6C0H8P4_9ZZZZ</name>
<reference evidence="1" key="1">
    <citation type="journal article" date="2020" name="Nature">
        <title>Giant virus diversity and host interactions through global metagenomics.</title>
        <authorList>
            <person name="Schulz F."/>
            <person name="Roux S."/>
            <person name="Paez-Espino D."/>
            <person name="Jungbluth S."/>
            <person name="Walsh D.A."/>
            <person name="Denef V.J."/>
            <person name="McMahon K.D."/>
            <person name="Konstantinidis K.T."/>
            <person name="Eloe-Fadrosh E.A."/>
            <person name="Kyrpides N.C."/>
            <person name="Woyke T."/>
        </authorList>
    </citation>
    <scope>NUCLEOTIDE SEQUENCE</scope>
    <source>
        <strain evidence="1">GVMAG-M-3300023179-82</strain>
    </source>
</reference>
<accession>A0A6C0H8P4</accession>
<sequence>MLVLILFIICIIICISCNNYEKFEDIYNYKYSDDFKNMFIQPTIWLGYQDFDGVGKIQKLYINNYDNPI</sequence>
<dbReference type="AlphaFoldDB" id="A0A6C0H8P4"/>
<proteinExistence type="predicted"/>